<evidence type="ECO:0000256" key="2">
    <source>
        <dbReference type="ARBA" id="ARBA00022679"/>
    </source>
</evidence>
<dbReference type="NCBIfam" id="TIGR01245">
    <property type="entry name" value="trpD"/>
    <property type="match status" value="1"/>
</dbReference>
<dbReference type="GO" id="GO:0005829">
    <property type="term" value="C:cytosol"/>
    <property type="evidence" value="ECO:0007669"/>
    <property type="project" value="TreeGrafter"/>
</dbReference>
<dbReference type="EMBL" id="JAKJXP020000034">
    <property type="protein sequence ID" value="KAK7752811.1"/>
    <property type="molecule type" value="Genomic_DNA"/>
</dbReference>
<evidence type="ECO:0000256" key="1">
    <source>
        <dbReference type="ARBA" id="ARBA00022676"/>
    </source>
</evidence>
<comment type="caution">
    <text evidence="5">The sequence shown here is derived from an EMBL/GenBank/DDBJ whole genome shotgun (WGS) entry which is preliminary data.</text>
</comment>
<dbReference type="Proteomes" id="UP001320420">
    <property type="component" value="Unassembled WGS sequence"/>
</dbReference>
<dbReference type="InterPro" id="IPR035902">
    <property type="entry name" value="Nuc_phospho_transferase"/>
</dbReference>
<evidence type="ECO:0000259" key="4">
    <source>
        <dbReference type="Pfam" id="PF02885"/>
    </source>
</evidence>
<dbReference type="Gene3D" id="1.20.970.10">
    <property type="entry name" value="Transferase, Pyrimidine Nucleoside Phosphorylase, Chain C"/>
    <property type="match status" value="1"/>
</dbReference>
<accession>A0AAN9YPV8</accession>
<dbReference type="Pfam" id="PF00591">
    <property type="entry name" value="Glycos_transf_3"/>
    <property type="match status" value="1"/>
</dbReference>
<keyword evidence="2" id="KW-0808">Transferase</keyword>
<dbReference type="AlphaFoldDB" id="A0AAN9YPV8"/>
<keyword evidence="1 5" id="KW-0328">Glycosyltransferase</keyword>
<dbReference type="InterPro" id="IPR017459">
    <property type="entry name" value="Glycosyl_Trfase_fam3_N_dom"/>
</dbReference>
<dbReference type="GO" id="GO:0000162">
    <property type="term" value="P:L-tryptophan biosynthetic process"/>
    <property type="evidence" value="ECO:0007669"/>
    <property type="project" value="InterPro"/>
</dbReference>
<dbReference type="FunFam" id="3.40.1030.10:FF:000010">
    <property type="entry name" value="Anthranilate phosphoribosyltransferase"/>
    <property type="match status" value="1"/>
</dbReference>
<name>A0AAN9YPV8_9PEZI</name>
<feature type="domain" description="Glycosyl transferase family 3 N-terminal" evidence="4">
    <location>
        <begin position="32"/>
        <end position="86"/>
    </location>
</feature>
<evidence type="ECO:0000259" key="3">
    <source>
        <dbReference type="Pfam" id="PF00591"/>
    </source>
</evidence>
<dbReference type="Gene3D" id="3.40.1030.10">
    <property type="entry name" value="Nucleoside phosphorylase/phosphoribosyltransferase catalytic domain"/>
    <property type="match status" value="1"/>
</dbReference>
<dbReference type="InterPro" id="IPR005940">
    <property type="entry name" value="Anthranilate_Pribosyl_Tfrase"/>
</dbReference>
<dbReference type="PANTHER" id="PTHR43285:SF2">
    <property type="entry name" value="ANTHRANILATE PHOSPHORIBOSYLTRANSFERASE"/>
    <property type="match status" value="1"/>
</dbReference>
<dbReference type="Pfam" id="PF02885">
    <property type="entry name" value="Glycos_trans_3N"/>
    <property type="match status" value="1"/>
</dbReference>
<evidence type="ECO:0000313" key="6">
    <source>
        <dbReference type="Proteomes" id="UP001320420"/>
    </source>
</evidence>
<dbReference type="InterPro" id="IPR000312">
    <property type="entry name" value="Glycosyl_Trfase_fam3"/>
</dbReference>
<reference evidence="5 6" key="1">
    <citation type="submission" date="2024-02" db="EMBL/GenBank/DDBJ databases">
        <title>De novo assembly and annotation of 12 fungi associated with fruit tree decline syndrome in Ontario, Canada.</title>
        <authorList>
            <person name="Sulman M."/>
            <person name="Ellouze W."/>
            <person name="Ilyukhin E."/>
        </authorList>
    </citation>
    <scope>NUCLEOTIDE SEQUENCE [LARGE SCALE GENOMIC DNA]</scope>
    <source>
        <strain evidence="5 6">M11/M66-122</strain>
    </source>
</reference>
<sequence>MPSSEGKVGGDGTAAFVDIKPLLQRFWPDPAKENVTAGEISEAIAHIFTNRLSPVQTGSLLTALHFTGWDRRPDVLAEASAAMRRASAEIDVAGLRAVVAERGRPEGQYHGGLCDIVGTGGDSHNTFNISTTSSILASSLLLIAKHGNRASTSKSGSADLLMATQPRPAQLTRVAPATLARVYGASNYAFLFAPVFHPGMRHVAQVRRELGWRTIFNLLGPLSNPVDVDAAVGDGIEARLIGVARDDMGLVFAEALRMAGARKAIVVCGKEQLDEVSCAGPTLCWQLAPATPSPTDSSSTSGSVEVQHFELTPADFGLSAHPLSEVSPGKEPRENAEILRRILQGELASDDPILEFVLMNTAALLVVSGICEADSSDMGPGDDGRVVTERGPGGQRWKEGVRRARWAIESGEAWKQWCRFVDVTNELPA</sequence>
<evidence type="ECO:0000313" key="5">
    <source>
        <dbReference type="EMBL" id="KAK7752811.1"/>
    </source>
</evidence>
<dbReference type="GO" id="GO:0004048">
    <property type="term" value="F:anthranilate phosphoribosyltransferase activity"/>
    <property type="evidence" value="ECO:0007669"/>
    <property type="project" value="InterPro"/>
</dbReference>
<protein>
    <submittedName>
        <fullName evidence="5">Anthranilate phosphoribosyltransferase</fullName>
    </submittedName>
</protein>
<feature type="domain" description="Glycosyl transferase family 3" evidence="3">
    <location>
        <begin position="113"/>
        <end position="413"/>
    </location>
</feature>
<dbReference type="PANTHER" id="PTHR43285">
    <property type="entry name" value="ANTHRANILATE PHOSPHORIBOSYLTRANSFERASE"/>
    <property type="match status" value="1"/>
</dbReference>
<keyword evidence="6" id="KW-1185">Reference proteome</keyword>
<gene>
    <name evidence="5" type="primary">TRP4</name>
    <name evidence="5" type="ORF">SLS62_005153</name>
</gene>
<organism evidence="5 6">
    <name type="scientific">Diatrype stigma</name>
    <dbReference type="NCBI Taxonomy" id="117547"/>
    <lineage>
        <taxon>Eukaryota</taxon>
        <taxon>Fungi</taxon>
        <taxon>Dikarya</taxon>
        <taxon>Ascomycota</taxon>
        <taxon>Pezizomycotina</taxon>
        <taxon>Sordariomycetes</taxon>
        <taxon>Xylariomycetidae</taxon>
        <taxon>Xylariales</taxon>
        <taxon>Diatrypaceae</taxon>
        <taxon>Diatrype</taxon>
    </lineage>
</organism>
<dbReference type="SUPFAM" id="SSF52418">
    <property type="entry name" value="Nucleoside phosphorylase/phosphoribosyltransferase catalytic domain"/>
    <property type="match status" value="1"/>
</dbReference>
<proteinExistence type="predicted"/>